<accession>A0ACC7P934</accession>
<comment type="caution">
    <text evidence="1">The sequence shown here is derived from an EMBL/GenBank/DDBJ whole genome shotgun (WGS) entry which is preliminary data.</text>
</comment>
<keyword evidence="2" id="KW-1185">Reference proteome</keyword>
<evidence type="ECO:0000313" key="2">
    <source>
        <dbReference type="Proteomes" id="UP001637618"/>
    </source>
</evidence>
<evidence type="ECO:0000313" key="1">
    <source>
        <dbReference type="EMBL" id="MFO2476510.1"/>
    </source>
</evidence>
<proteinExistence type="predicted"/>
<protein>
    <submittedName>
        <fullName evidence="1">DUF4440 domain-containing protein</fullName>
    </submittedName>
</protein>
<name>A0ACC7P934_9PSED</name>
<organism evidence="1 2">
    <name type="scientific">Pseudomonas imrae</name>
    <dbReference type="NCBI Taxonomy" id="2992837"/>
    <lineage>
        <taxon>Bacteria</taxon>
        <taxon>Pseudomonadati</taxon>
        <taxon>Pseudomonadota</taxon>
        <taxon>Gammaproteobacteria</taxon>
        <taxon>Pseudomonadales</taxon>
        <taxon>Pseudomonadaceae</taxon>
        <taxon>Pseudomonas</taxon>
    </lineage>
</organism>
<reference evidence="1" key="1">
    <citation type="submission" date="2022-11" db="EMBL/GenBank/DDBJ databases">
        <title>Draft genome sequences of strains of Pseudomonas imrae sp. nov.</title>
        <authorList>
            <person name="Salva Serra F."/>
            <person name="Nimje P."/>
            <person name="Moore E.R.B."/>
            <person name="Marathe N.P."/>
        </authorList>
    </citation>
    <scope>NUCLEOTIDE SEQUENCE</scope>
    <source>
        <strain evidence="1">15FMM2</strain>
    </source>
</reference>
<sequence>MEALAAHLQDLERELHQCATRNDAQRLATLLADDFVEFGASGRIWDSKAQVIAGLSDEVFAARSMSDFALKLLADGVALVTYRCHRAASDVQAGSESLRSSVWRNSQAGWQMVFHQGTPLGGRTS</sequence>
<gene>
    <name evidence="1" type="ORF">OOJ96_03720</name>
</gene>
<dbReference type="EMBL" id="JAPEQY010000002">
    <property type="protein sequence ID" value="MFO2476510.1"/>
    <property type="molecule type" value="Genomic_DNA"/>
</dbReference>
<dbReference type="Proteomes" id="UP001637618">
    <property type="component" value="Unassembled WGS sequence"/>
</dbReference>